<dbReference type="GO" id="GO:0016757">
    <property type="term" value="F:glycosyltransferase activity"/>
    <property type="evidence" value="ECO:0007669"/>
    <property type="project" value="UniProtKB-KW"/>
</dbReference>
<dbReference type="Pfam" id="PF00535">
    <property type="entry name" value="Glycos_transf_2"/>
    <property type="match status" value="1"/>
</dbReference>
<evidence type="ECO:0000256" key="8">
    <source>
        <dbReference type="ARBA" id="ARBA00038120"/>
    </source>
</evidence>
<evidence type="ECO:0000256" key="5">
    <source>
        <dbReference type="ARBA" id="ARBA00023136"/>
    </source>
</evidence>
<dbReference type="PANTHER" id="PTHR43646:SF2">
    <property type="entry name" value="GLYCOSYLTRANSFERASE 2-LIKE DOMAIN-CONTAINING PROTEIN"/>
    <property type="match status" value="1"/>
</dbReference>
<dbReference type="GO" id="GO:0005886">
    <property type="term" value="C:plasma membrane"/>
    <property type="evidence" value="ECO:0007669"/>
    <property type="project" value="UniProtKB-SubCell"/>
</dbReference>
<evidence type="ECO:0000256" key="2">
    <source>
        <dbReference type="ARBA" id="ARBA00022475"/>
    </source>
</evidence>
<protein>
    <recommendedName>
        <fullName evidence="9">4,4'-diaponeurosporenoate glycosyltransferase</fullName>
    </recommendedName>
</protein>
<evidence type="ECO:0000313" key="12">
    <source>
        <dbReference type="Proteomes" id="UP000249166"/>
    </source>
</evidence>
<evidence type="ECO:0000313" key="11">
    <source>
        <dbReference type="EMBL" id="RAM36984.1"/>
    </source>
</evidence>
<dbReference type="InterPro" id="IPR029044">
    <property type="entry name" value="Nucleotide-diphossugar_trans"/>
</dbReference>
<dbReference type="SUPFAM" id="SSF53448">
    <property type="entry name" value="Nucleotide-diphospho-sugar transferases"/>
    <property type="match status" value="1"/>
</dbReference>
<evidence type="ECO:0000256" key="6">
    <source>
        <dbReference type="ARBA" id="ARBA00037281"/>
    </source>
</evidence>
<evidence type="ECO:0000256" key="1">
    <source>
        <dbReference type="ARBA" id="ARBA00004236"/>
    </source>
</evidence>
<keyword evidence="4" id="KW-0808">Transferase</keyword>
<evidence type="ECO:0000259" key="10">
    <source>
        <dbReference type="Pfam" id="PF00535"/>
    </source>
</evidence>
<sequence>MSRKSEPLISVVTVVLNDRERLRPTLESLRTGLPNDSELVIVDGGSTDGTLDLIETYGSAIPRLRVIHQTSKGLYAAMNEGSRAAQGRYLYFLNAGDRLAQQGELEAVATGLAGRPSTLGLASVVHETAGRVVGPYDFDLRRFLHGKVPYNHQGTVFQRQALLAVGGYNPEFGIMADFAVMALLARDNKPEVFTQVLAMYEGGGISEVRGREIPYLMHKVRCEAGGLDRMGRLGSWGFALAQGLRRHGLSTFRSGMGLRSSSV</sequence>
<accession>A0A328HFR1</accession>
<keyword evidence="2" id="KW-1003">Cell membrane</keyword>
<comment type="pathway">
    <text evidence="7">Carotenoid biosynthesis; staphyloxanthin biosynthesis; staphyloxanthin from farnesyl diphosphate: step 4/5.</text>
</comment>
<organism evidence="11 12">
    <name type="scientific">Arthrobacter globiformis</name>
    <dbReference type="NCBI Taxonomy" id="1665"/>
    <lineage>
        <taxon>Bacteria</taxon>
        <taxon>Bacillati</taxon>
        <taxon>Actinomycetota</taxon>
        <taxon>Actinomycetes</taxon>
        <taxon>Micrococcales</taxon>
        <taxon>Micrococcaceae</taxon>
        <taxon>Arthrobacter</taxon>
    </lineage>
</organism>
<gene>
    <name evidence="11" type="ORF">DBZ45_12575</name>
</gene>
<evidence type="ECO:0000256" key="4">
    <source>
        <dbReference type="ARBA" id="ARBA00022679"/>
    </source>
</evidence>
<comment type="similarity">
    <text evidence="8">Belongs to the glycosyltransferase 2 family. CrtQ subfamily.</text>
</comment>
<dbReference type="OrthoDB" id="9797391at2"/>
<feature type="domain" description="Glycosyltransferase 2-like" evidence="10">
    <location>
        <begin position="10"/>
        <end position="109"/>
    </location>
</feature>
<proteinExistence type="inferred from homology"/>
<dbReference type="PANTHER" id="PTHR43646">
    <property type="entry name" value="GLYCOSYLTRANSFERASE"/>
    <property type="match status" value="1"/>
</dbReference>
<reference evidence="11 12" key="1">
    <citation type="submission" date="2018-04" db="EMBL/GenBank/DDBJ databases">
        <title>Bacteria isolated from cave deposits of Manipur.</title>
        <authorList>
            <person name="Sahoo D."/>
            <person name="Sarangthem I."/>
            <person name="Nandeibam J."/>
        </authorList>
    </citation>
    <scope>NUCLEOTIDE SEQUENCE [LARGE SCALE GENOMIC DNA]</scope>
    <source>
        <strain evidence="12">mrc11</strain>
    </source>
</reference>
<dbReference type="EMBL" id="QLNP01000079">
    <property type="protein sequence ID" value="RAM36984.1"/>
    <property type="molecule type" value="Genomic_DNA"/>
</dbReference>
<dbReference type="Gene3D" id="3.90.550.10">
    <property type="entry name" value="Spore Coat Polysaccharide Biosynthesis Protein SpsA, Chain A"/>
    <property type="match status" value="1"/>
</dbReference>
<name>A0A328HFR1_ARTGO</name>
<comment type="subcellular location">
    <subcellularLocation>
        <location evidence="1">Cell membrane</location>
    </subcellularLocation>
</comment>
<evidence type="ECO:0000256" key="7">
    <source>
        <dbReference type="ARBA" id="ARBA00037904"/>
    </source>
</evidence>
<comment type="function">
    <text evidence="6">Catalyzes the glycosylation of 4,4'-diaponeurosporenoate, i.e. the esterification of glucose at the C1'' position with the carboxyl group of 4,4'-diaponeurosporenic acid, to form glycosyl-4,4'-diaponeurosporenoate. This is a step in the biosynthesis of staphyloxanthin, an orange pigment present in most staphylococci strains.</text>
</comment>
<dbReference type="AlphaFoldDB" id="A0A328HFR1"/>
<keyword evidence="3" id="KW-0328">Glycosyltransferase</keyword>
<comment type="caution">
    <text evidence="11">The sequence shown here is derived from an EMBL/GenBank/DDBJ whole genome shotgun (WGS) entry which is preliminary data.</text>
</comment>
<dbReference type="RefSeq" id="WP_111904243.1">
    <property type="nucleotide sequence ID" value="NZ_QLNP01000079.1"/>
</dbReference>
<keyword evidence="5" id="KW-0472">Membrane</keyword>
<dbReference type="Proteomes" id="UP000249166">
    <property type="component" value="Unassembled WGS sequence"/>
</dbReference>
<evidence type="ECO:0000256" key="3">
    <source>
        <dbReference type="ARBA" id="ARBA00022676"/>
    </source>
</evidence>
<dbReference type="InterPro" id="IPR001173">
    <property type="entry name" value="Glyco_trans_2-like"/>
</dbReference>
<evidence type="ECO:0000256" key="9">
    <source>
        <dbReference type="ARBA" id="ARBA00040345"/>
    </source>
</evidence>